<name>A0A699XGY8_TANCI</name>
<accession>A0A699XGY8</accession>
<evidence type="ECO:0000313" key="1">
    <source>
        <dbReference type="EMBL" id="GFD59322.1"/>
    </source>
</evidence>
<dbReference type="AlphaFoldDB" id="A0A699XGY8"/>
<dbReference type="EMBL" id="BKCJ011863551">
    <property type="protein sequence ID" value="GFD59322.1"/>
    <property type="molecule type" value="Genomic_DNA"/>
</dbReference>
<protein>
    <submittedName>
        <fullName evidence="1">Uncharacterized protein</fullName>
    </submittedName>
</protein>
<comment type="caution">
    <text evidence="1">The sequence shown here is derived from an EMBL/GenBank/DDBJ whole genome shotgun (WGS) entry which is preliminary data.</text>
</comment>
<reference evidence="1" key="1">
    <citation type="journal article" date="2019" name="Sci. Rep.">
        <title>Draft genome of Tanacetum cinerariifolium, the natural source of mosquito coil.</title>
        <authorList>
            <person name="Yamashiro T."/>
            <person name="Shiraishi A."/>
            <person name="Satake H."/>
            <person name="Nakayama K."/>
        </authorList>
    </citation>
    <scope>NUCLEOTIDE SEQUENCE</scope>
</reference>
<gene>
    <name evidence="1" type="ORF">Tci_931291</name>
</gene>
<sequence>MAPLTAEELQKHPEYEHTIWKLQPDQEGKVAVAEDRGGPINIAYEIHGHGPRKIVVSVQFPEARHF</sequence>
<organism evidence="1">
    <name type="scientific">Tanacetum cinerariifolium</name>
    <name type="common">Dalmatian daisy</name>
    <name type="synonym">Chrysanthemum cinerariifolium</name>
    <dbReference type="NCBI Taxonomy" id="118510"/>
    <lineage>
        <taxon>Eukaryota</taxon>
        <taxon>Viridiplantae</taxon>
        <taxon>Streptophyta</taxon>
        <taxon>Embryophyta</taxon>
        <taxon>Tracheophyta</taxon>
        <taxon>Spermatophyta</taxon>
        <taxon>Magnoliopsida</taxon>
        <taxon>eudicotyledons</taxon>
        <taxon>Gunneridae</taxon>
        <taxon>Pentapetalae</taxon>
        <taxon>asterids</taxon>
        <taxon>campanulids</taxon>
        <taxon>Asterales</taxon>
        <taxon>Asteraceae</taxon>
        <taxon>Asteroideae</taxon>
        <taxon>Anthemideae</taxon>
        <taxon>Anthemidinae</taxon>
        <taxon>Tanacetum</taxon>
    </lineage>
</organism>
<proteinExistence type="predicted"/>